<dbReference type="GO" id="GO:0009451">
    <property type="term" value="P:RNA modification"/>
    <property type="evidence" value="ECO:0007669"/>
    <property type="project" value="InterPro"/>
</dbReference>
<feature type="region of interest" description="Disordered" evidence="5">
    <location>
        <begin position="1"/>
        <end position="20"/>
    </location>
</feature>
<dbReference type="InterPro" id="IPR046848">
    <property type="entry name" value="E_motif"/>
</dbReference>
<comment type="similarity">
    <text evidence="1">Belongs to the GDAP2 family.</text>
</comment>
<dbReference type="Gene3D" id="1.25.40.10">
    <property type="entry name" value="Tetratricopeptide repeat domain"/>
    <property type="match status" value="6"/>
</dbReference>
<reference evidence="7" key="1">
    <citation type="submission" date="2021-01" db="EMBL/GenBank/DDBJ databases">
        <authorList>
            <person name="Bezrukov I."/>
        </authorList>
    </citation>
    <scope>NUCLEOTIDE SEQUENCE</scope>
</reference>
<dbReference type="InterPro" id="IPR002589">
    <property type="entry name" value="Macro_dom"/>
</dbReference>
<feature type="repeat" description="PPR" evidence="4">
    <location>
        <begin position="826"/>
        <end position="860"/>
    </location>
</feature>
<evidence type="ECO:0000259" key="6">
    <source>
        <dbReference type="PROSITE" id="PS51154"/>
    </source>
</evidence>
<dbReference type="PROSITE" id="PS51154">
    <property type="entry name" value="MACRO"/>
    <property type="match status" value="1"/>
</dbReference>
<dbReference type="InterPro" id="IPR043472">
    <property type="entry name" value="Macro_dom-like"/>
</dbReference>
<evidence type="ECO:0000256" key="3">
    <source>
        <dbReference type="ARBA" id="ARBA00061659"/>
    </source>
</evidence>
<dbReference type="EMBL" id="LR999452">
    <property type="protein sequence ID" value="CAE5963547.1"/>
    <property type="molecule type" value="Genomic_DNA"/>
</dbReference>
<sequence>MMYQAIPTAATIRGGTPTESGDYVVTLDQIPRWSDVEQRSSLEGETGDPAHSNPRYANPLASSSEAGSSGNGMVSKFPVDHEINSRIYLWRGEPWNLEVDAVVNSTNENLDEAHSSPGLHVAAGPGLAEQCATLGGCRTGMAKVTNAYDLPARRVIHTVGPKYAVKYHTAAENALSHCYRSCLELLIDSGLQSIAMGCIYTEAKNYPREPAAHVAIRTVRRFLEKQKDKISAVVFCTTTSSDTEIYKRLLPLYFPRDEHEEEVAISKLPADVGDENGETVIDERKIRIQALPNKPSPRSFPTPLERPSTDLTLLRRNSNHLDSYLDPAFMSLIKDPDERRKEQWEKTAQAQSGFNFVKLLGFGDLGGPPLSAAEEYSLHSRYLAKANSLNLSEIAEMKIVYRGGVDTEGHPVMVVVGAHFLLRCLDLERFVLYVIKEFEPVIQKPYSIVYFHSAASLQVQPDLGWMKRLQQILGRKHQRNLQAIYVLHPTFHLKATILTMQFFVDNVVWKKVVYADRLLQLFKYVPREQLTIPDFVFQHDLEVNGGKGLIVDPRTKYLKMTQYMPLFRSCSSLRLVSQLHAHLLVTGRLRRDPLPVTKLIESYAFMGSPDSSRLVFEAFPYPDSFMYGVLIKCNVWCHLLDAAIDLYHRLVSEKTQISKFVFPSVLRACAGSREHLSVGRKVHGRIIKSGVDDDAVIETSLLCMYGQTGNLSDAEKVFDGMPVRDLVAWSTLVSSCLENGEVVQALRMFKCMVDDGVEPDAVTMISVVEGCAELGCLRIARSVHGQITRKMFDFDETLCNSLLTMYSKCGDLLSSERIFKKLAKKNAVSWTAMISSYNRGEFSEKALRSFSEMLKSRIEPNLVTLYSILSSCGLNGLIREGKSVHGFAVRRELDPNYESLSPALVELYAECGRLSDCETILHVVGDRNIVSWNSLISLYAHSGMVIEALCLFRQMVTWRIKPDSFTLASTISACENTGLVRLGKQIHGHVIRTDVSDEFVQNSLIDMYSKSGFVDSASTVFDQIKHRSVVTWNSMLCGFSQNGNSLEAINLFDYMYHSCLEINEVTFLAVIQACSSIGSLEKGRWVHHKLIVCGIKDLFTDTALIDMYAKCGDLNTAETVFRAMSSRSIVSWSSMINAYGMHGRIGSAISTFNQMVESGTKPNEVVFMNVLSACSHSGSVEEGKYYFNLMKSFGVSPNSEHFACFIDLLSRSGDLKEAYRTIKEMPFLADASVWGSLVNGCRIHQKMDIIKAIKNDLSDIVTDDTGYYTLLSNIYAEEGEWEEFRRMRSAMKSLNLKKVPGYSAIEIDKKVFRFGAGEETCFQTDGIYTFLGNLQNLTLEADYLQNNE</sequence>
<feature type="domain" description="Macro" evidence="6">
    <location>
        <begin position="74"/>
        <end position="254"/>
    </location>
</feature>
<gene>
    <name evidence="7" type="ORF">AARE701A_LOCUS4990</name>
</gene>
<evidence type="ECO:0000313" key="7">
    <source>
        <dbReference type="EMBL" id="CAE5963547.1"/>
    </source>
</evidence>
<evidence type="ECO:0000256" key="4">
    <source>
        <dbReference type="PROSITE-ProRule" id="PRU00708"/>
    </source>
</evidence>
<dbReference type="CDD" id="cd00170">
    <property type="entry name" value="SEC14"/>
    <property type="match status" value="1"/>
</dbReference>
<dbReference type="FunFam" id="1.25.40.10:FF:000284">
    <property type="entry name" value="Pentatricopeptide repeat-containing protein"/>
    <property type="match status" value="1"/>
</dbReference>
<dbReference type="FunFam" id="1.25.40.10:FF:001535">
    <property type="entry name" value="Putative pentatricopeptide repeat-containing protein, mitochondrial"/>
    <property type="match status" value="1"/>
</dbReference>
<name>A0A8S1ZNP5_ARAAE</name>
<keyword evidence="8" id="KW-1185">Reference proteome</keyword>
<dbReference type="Pfam" id="PF20431">
    <property type="entry name" value="E_motif"/>
    <property type="match status" value="1"/>
</dbReference>
<keyword evidence="2" id="KW-0677">Repeat</keyword>
<dbReference type="Pfam" id="PF13716">
    <property type="entry name" value="CRAL_TRIO_2"/>
    <property type="match status" value="1"/>
</dbReference>
<dbReference type="PANTHER" id="PTHR47926">
    <property type="entry name" value="PENTATRICOPEPTIDE REPEAT-CONTAINING PROTEIN"/>
    <property type="match status" value="1"/>
</dbReference>
<evidence type="ECO:0000313" key="8">
    <source>
        <dbReference type="Proteomes" id="UP000682877"/>
    </source>
</evidence>
<evidence type="ECO:0000256" key="2">
    <source>
        <dbReference type="ARBA" id="ARBA00022737"/>
    </source>
</evidence>
<dbReference type="InterPro" id="IPR036865">
    <property type="entry name" value="CRAL-TRIO_dom_sf"/>
</dbReference>
<dbReference type="SUPFAM" id="SSF52087">
    <property type="entry name" value="CRAL/TRIO domain"/>
    <property type="match status" value="1"/>
</dbReference>
<proteinExistence type="inferred from homology"/>
<feature type="repeat" description="PPR" evidence="4">
    <location>
        <begin position="928"/>
        <end position="962"/>
    </location>
</feature>
<dbReference type="GO" id="GO:0003723">
    <property type="term" value="F:RNA binding"/>
    <property type="evidence" value="ECO:0007669"/>
    <property type="project" value="InterPro"/>
</dbReference>
<feature type="repeat" description="PPR" evidence="4">
    <location>
        <begin position="725"/>
        <end position="759"/>
    </location>
</feature>
<dbReference type="Pfam" id="PF01535">
    <property type="entry name" value="PPR"/>
    <property type="match status" value="5"/>
</dbReference>
<dbReference type="SMART" id="SM00506">
    <property type="entry name" value="A1pp"/>
    <property type="match status" value="1"/>
</dbReference>
<feature type="repeat" description="PPR" evidence="4">
    <location>
        <begin position="1163"/>
        <end position="1197"/>
    </location>
</feature>
<feature type="region of interest" description="Disordered" evidence="5">
    <location>
        <begin position="38"/>
        <end position="73"/>
    </location>
</feature>
<feature type="repeat" description="PPR" evidence="4">
    <location>
        <begin position="1097"/>
        <end position="1127"/>
    </location>
</feature>
<evidence type="ECO:0000256" key="5">
    <source>
        <dbReference type="SAM" id="MobiDB-lite"/>
    </source>
</evidence>
<dbReference type="FunFam" id="1.25.40.10:FF:000436">
    <property type="entry name" value="Pentatricopeptide repeat-containing protein At5g39350 family"/>
    <property type="match status" value="1"/>
</dbReference>
<dbReference type="InterPro" id="IPR001251">
    <property type="entry name" value="CRAL-TRIO_dom"/>
</dbReference>
<dbReference type="Pfam" id="PF13041">
    <property type="entry name" value="PPR_2"/>
    <property type="match status" value="4"/>
</dbReference>
<dbReference type="InterPro" id="IPR011990">
    <property type="entry name" value="TPR-like_helical_dom_sf"/>
</dbReference>
<dbReference type="Gene3D" id="3.40.220.10">
    <property type="entry name" value="Leucine Aminopeptidase, subunit E, domain 1"/>
    <property type="match status" value="1"/>
</dbReference>
<dbReference type="Gene3D" id="3.40.525.10">
    <property type="entry name" value="CRAL-TRIO lipid binding domain"/>
    <property type="match status" value="1"/>
</dbReference>
<dbReference type="PROSITE" id="PS51375">
    <property type="entry name" value="PPR"/>
    <property type="match status" value="7"/>
</dbReference>
<comment type="similarity">
    <text evidence="3">Belongs to the PPR family. PCMP-E subfamily.</text>
</comment>
<feature type="repeat" description="PPR" evidence="4">
    <location>
        <begin position="1128"/>
        <end position="1162"/>
    </location>
</feature>
<dbReference type="InterPro" id="IPR035793">
    <property type="entry name" value="Macro_GDAP2"/>
</dbReference>
<dbReference type="Pfam" id="PF01661">
    <property type="entry name" value="Macro"/>
    <property type="match status" value="1"/>
</dbReference>
<evidence type="ECO:0000256" key="1">
    <source>
        <dbReference type="ARBA" id="ARBA00008355"/>
    </source>
</evidence>
<protein>
    <recommendedName>
        <fullName evidence="6">Macro domain-containing protein</fullName>
    </recommendedName>
</protein>
<dbReference type="Proteomes" id="UP000682877">
    <property type="component" value="Chromosome 2"/>
</dbReference>
<dbReference type="NCBIfam" id="TIGR00756">
    <property type="entry name" value="PPR"/>
    <property type="match status" value="7"/>
</dbReference>
<dbReference type="CDD" id="cd02905">
    <property type="entry name" value="Macro_GDAP2-like"/>
    <property type="match status" value="1"/>
</dbReference>
<dbReference type="InterPro" id="IPR002885">
    <property type="entry name" value="PPR_rpt"/>
</dbReference>
<feature type="repeat" description="PPR" evidence="4">
    <location>
        <begin position="1028"/>
        <end position="1062"/>
    </location>
</feature>
<dbReference type="FunFam" id="1.25.40.10:FF:000212">
    <property type="entry name" value="Pentatricopeptide repeat-containing protein At2g03380, mitochondrial"/>
    <property type="match status" value="1"/>
</dbReference>
<dbReference type="SMART" id="SM00516">
    <property type="entry name" value="SEC14"/>
    <property type="match status" value="1"/>
</dbReference>
<accession>A0A8S1ZNP5</accession>
<dbReference type="SUPFAM" id="SSF52949">
    <property type="entry name" value="Macro domain-like"/>
    <property type="match status" value="1"/>
</dbReference>
<dbReference type="PANTHER" id="PTHR47926:SF344">
    <property type="entry name" value="OS07G0636900 PROTEIN"/>
    <property type="match status" value="1"/>
</dbReference>
<organism evidence="7 8">
    <name type="scientific">Arabidopsis arenosa</name>
    <name type="common">Sand rock-cress</name>
    <name type="synonym">Cardaminopsis arenosa</name>
    <dbReference type="NCBI Taxonomy" id="38785"/>
    <lineage>
        <taxon>Eukaryota</taxon>
        <taxon>Viridiplantae</taxon>
        <taxon>Streptophyta</taxon>
        <taxon>Embryophyta</taxon>
        <taxon>Tracheophyta</taxon>
        <taxon>Spermatophyta</taxon>
        <taxon>Magnoliopsida</taxon>
        <taxon>eudicotyledons</taxon>
        <taxon>Gunneridae</taxon>
        <taxon>Pentapetalae</taxon>
        <taxon>rosids</taxon>
        <taxon>malvids</taxon>
        <taxon>Brassicales</taxon>
        <taxon>Brassicaceae</taxon>
        <taxon>Camelineae</taxon>
        <taxon>Arabidopsis</taxon>
    </lineage>
</organism>
<dbReference type="InterPro" id="IPR046960">
    <property type="entry name" value="PPR_At4g14850-like_plant"/>
</dbReference>